<dbReference type="InterPro" id="IPR016138">
    <property type="entry name" value="Ribosome_inactivat_prot_sub1"/>
</dbReference>
<name>A0ABX0DRD3_9ACTN</name>
<accession>A0ABX0DRD3</accession>
<dbReference type="InterPro" id="IPR017989">
    <property type="entry name" value="Ribosome_inactivat_1/2"/>
</dbReference>
<evidence type="ECO:0000313" key="2">
    <source>
        <dbReference type="Proteomes" id="UP001518140"/>
    </source>
</evidence>
<dbReference type="InterPro" id="IPR036041">
    <property type="entry name" value="Ribosome-inact_prot_sf"/>
</dbReference>
<dbReference type="Proteomes" id="UP001518140">
    <property type="component" value="Unassembled WGS sequence"/>
</dbReference>
<dbReference type="SUPFAM" id="SSF56371">
    <property type="entry name" value="Ribosome inactivating proteins (RIP)"/>
    <property type="match status" value="1"/>
</dbReference>
<organism evidence="1 2">
    <name type="scientific">Streptomyces ureilyticus</name>
    <dbReference type="NCBI Taxonomy" id="1775131"/>
    <lineage>
        <taxon>Bacteria</taxon>
        <taxon>Bacillati</taxon>
        <taxon>Actinomycetota</taxon>
        <taxon>Actinomycetes</taxon>
        <taxon>Kitasatosporales</taxon>
        <taxon>Streptomycetaceae</taxon>
        <taxon>Streptomyces</taxon>
    </lineage>
</organism>
<proteinExistence type="predicted"/>
<sequence length="307" mass="33401">MSPDIVVGSPPGGRRTRTTIATAGAVLLALLLALLSPLGASKAFAIDDPEDINWDISGGRSSYQQMINDVRGRVNEQAIYGNGAQTVWATEKATDDFFLVNVYDGPNLLTRIVMNAHNLYVQGYYNPRDRTYRYTSDATLQNVNWLPSSSTEPNSAEVLPFSGSYTASNGLPGYAGQTRTTPMFSTRDLRDNANALNNPPVAGNDRNAADRARAGALLWFVEAIAEGARFHAISDRIINGWTDDWGYRFDDSDVGLVTNWQVIGENLQRRLDGTGVAPAAPQGRYDFSTIASTVAVLALAMWWSPTS</sequence>
<gene>
    <name evidence="1" type="ORF">G6048_11955</name>
</gene>
<evidence type="ECO:0000313" key="1">
    <source>
        <dbReference type="EMBL" id="NGO42848.1"/>
    </source>
</evidence>
<comment type="caution">
    <text evidence="1">The sequence shown here is derived from an EMBL/GenBank/DDBJ whole genome shotgun (WGS) entry which is preliminary data.</text>
</comment>
<reference evidence="1 2" key="1">
    <citation type="submission" date="2020-02" db="EMBL/GenBank/DDBJ databases">
        <title>Whole-genome analyses of novel actinobacteria.</title>
        <authorList>
            <person name="Sahin N."/>
            <person name="Tokatli A."/>
        </authorList>
    </citation>
    <scope>NUCLEOTIDE SEQUENCE [LARGE SCALE GENOMIC DNA]</scope>
    <source>
        <strain evidence="1 2">YC419</strain>
    </source>
</reference>
<dbReference type="PRINTS" id="PR00396">
    <property type="entry name" value="SHIGARICIN"/>
</dbReference>
<dbReference type="Gene3D" id="3.40.420.10">
    <property type="entry name" value="Ricin (A subunit), domain 1"/>
    <property type="match status" value="1"/>
</dbReference>
<dbReference type="PANTHER" id="PTHR33453">
    <property type="match status" value="1"/>
</dbReference>
<dbReference type="RefSeq" id="WP_165339467.1">
    <property type="nucleotide sequence ID" value="NZ_JAAKZX010000028.1"/>
</dbReference>
<keyword evidence="2" id="KW-1185">Reference proteome</keyword>
<dbReference type="PANTHER" id="PTHR33453:SF34">
    <property type="entry name" value="RIBOSOME-INACTIVATING PROTEIN"/>
    <property type="match status" value="1"/>
</dbReference>
<dbReference type="InterPro" id="IPR001574">
    <property type="entry name" value="Ribosome_inactivat_prot"/>
</dbReference>
<protein>
    <submittedName>
        <fullName evidence="1">Uncharacterized protein</fullName>
    </submittedName>
</protein>
<dbReference type="Pfam" id="PF00161">
    <property type="entry name" value="RIP"/>
    <property type="match status" value="1"/>
</dbReference>
<dbReference type="EMBL" id="JAAKZX010000028">
    <property type="protein sequence ID" value="NGO42848.1"/>
    <property type="molecule type" value="Genomic_DNA"/>
</dbReference>